<sequence length="144" mass="16468">MLFPKFPQSIKPEELESSKMCSGSLARKRFLKPSQSGPRSDQMVLARMVWLLLSQTYHTARTCWNYRSEQTSTGNCSFLDDDNSLENGLHNPVKVLLFFFSRHSPVLHSKEGSRSAHIVGGREVNWTVITKTVELWEEVLSHSK</sequence>
<proteinExistence type="predicted"/>
<dbReference type="AlphaFoldDB" id="A0AAN8FJC6"/>
<accession>A0AAN8FJC6</accession>
<gene>
    <name evidence="1" type="ORF">GCK32_008209</name>
</gene>
<protein>
    <submittedName>
        <fullName evidence="1">Uncharacterized protein</fullName>
    </submittedName>
</protein>
<comment type="caution">
    <text evidence="1">The sequence shown here is derived from an EMBL/GenBank/DDBJ whole genome shotgun (WGS) entry which is preliminary data.</text>
</comment>
<organism evidence="1 2">
    <name type="scientific">Trichostrongylus colubriformis</name>
    <name type="common">Black scour worm</name>
    <dbReference type="NCBI Taxonomy" id="6319"/>
    <lineage>
        <taxon>Eukaryota</taxon>
        <taxon>Metazoa</taxon>
        <taxon>Ecdysozoa</taxon>
        <taxon>Nematoda</taxon>
        <taxon>Chromadorea</taxon>
        <taxon>Rhabditida</taxon>
        <taxon>Rhabditina</taxon>
        <taxon>Rhabditomorpha</taxon>
        <taxon>Strongyloidea</taxon>
        <taxon>Trichostrongylidae</taxon>
        <taxon>Trichostrongylus</taxon>
    </lineage>
</organism>
<evidence type="ECO:0000313" key="2">
    <source>
        <dbReference type="Proteomes" id="UP001331761"/>
    </source>
</evidence>
<dbReference type="Proteomes" id="UP001331761">
    <property type="component" value="Unassembled WGS sequence"/>
</dbReference>
<name>A0AAN8FJC6_TRICO</name>
<evidence type="ECO:0000313" key="1">
    <source>
        <dbReference type="EMBL" id="KAK5979882.1"/>
    </source>
</evidence>
<dbReference type="EMBL" id="WIXE01007889">
    <property type="protein sequence ID" value="KAK5979882.1"/>
    <property type="molecule type" value="Genomic_DNA"/>
</dbReference>
<reference evidence="1 2" key="1">
    <citation type="submission" date="2019-10" db="EMBL/GenBank/DDBJ databases">
        <title>Assembly and Annotation for the nematode Trichostrongylus colubriformis.</title>
        <authorList>
            <person name="Martin J."/>
        </authorList>
    </citation>
    <scope>NUCLEOTIDE SEQUENCE [LARGE SCALE GENOMIC DNA]</scope>
    <source>
        <strain evidence="1">G859</strain>
        <tissue evidence="1">Whole worm</tissue>
    </source>
</reference>
<keyword evidence="2" id="KW-1185">Reference proteome</keyword>